<gene>
    <name evidence="11" type="primary">SED5</name>
    <name evidence="11" type="ORF">DL546_009132</name>
</gene>
<dbReference type="Gene3D" id="1.20.58.70">
    <property type="match status" value="1"/>
</dbReference>
<comment type="similarity">
    <text evidence="2">Belongs to the syntaxin family.</text>
</comment>
<evidence type="ECO:0000256" key="8">
    <source>
        <dbReference type="SAM" id="MobiDB-lite"/>
    </source>
</evidence>
<dbReference type="PANTHER" id="PTHR19957:SF3">
    <property type="entry name" value="SYNTAXIN-5"/>
    <property type="match status" value="1"/>
</dbReference>
<dbReference type="GO" id="GO:0005484">
    <property type="term" value="F:SNAP receptor activity"/>
    <property type="evidence" value="ECO:0007669"/>
    <property type="project" value="TreeGrafter"/>
</dbReference>
<dbReference type="GO" id="GO:0006886">
    <property type="term" value="P:intracellular protein transport"/>
    <property type="evidence" value="ECO:0007669"/>
    <property type="project" value="TreeGrafter"/>
</dbReference>
<evidence type="ECO:0000259" key="10">
    <source>
        <dbReference type="PROSITE" id="PS50192"/>
    </source>
</evidence>
<dbReference type="EMBL" id="QVQW01000007">
    <property type="protein sequence ID" value="RKU47904.1"/>
    <property type="molecule type" value="Genomic_DNA"/>
</dbReference>
<evidence type="ECO:0000313" key="11">
    <source>
        <dbReference type="EMBL" id="RKU47904.1"/>
    </source>
</evidence>
<dbReference type="GO" id="GO:0031201">
    <property type="term" value="C:SNARE complex"/>
    <property type="evidence" value="ECO:0007669"/>
    <property type="project" value="TreeGrafter"/>
</dbReference>
<dbReference type="GO" id="GO:0000139">
    <property type="term" value="C:Golgi membrane"/>
    <property type="evidence" value="ECO:0007669"/>
    <property type="project" value="TreeGrafter"/>
</dbReference>
<dbReference type="SUPFAM" id="SSF47661">
    <property type="entry name" value="t-snare proteins"/>
    <property type="match status" value="1"/>
</dbReference>
<dbReference type="PROSITE" id="PS50192">
    <property type="entry name" value="T_SNARE"/>
    <property type="match status" value="1"/>
</dbReference>
<keyword evidence="5 9" id="KW-1133">Transmembrane helix</keyword>
<evidence type="ECO:0000256" key="5">
    <source>
        <dbReference type="ARBA" id="ARBA00022989"/>
    </source>
</evidence>
<keyword evidence="12" id="KW-1185">Reference proteome</keyword>
<dbReference type="Pfam" id="PF05739">
    <property type="entry name" value="SNARE"/>
    <property type="match status" value="1"/>
</dbReference>
<dbReference type="InterPro" id="IPR000727">
    <property type="entry name" value="T_SNARE_dom"/>
</dbReference>
<feature type="transmembrane region" description="Helical" evidence="9">
    <location>
        <begin position="313"/>
        <end position="331"/>
    </location>
</feature>
<comment type="subcellular location">
    <subcellularLocation>
        <location evidence="1">Membrane</location>
        <topology evidence="1">Single-pass type IV membrane protein</topology>
    </subcellularLocation>
</comment>
<keyword evidence="4 9" id="KW-0812">Transmembrane</keyword>
<evidence type="ECO:0000256" key="6">
    <source>
        <dbReference type="ARBA" id="ARBA00023054"/>
    </source>
</evidence>
<feature type="domain" description="T-SNARE coiled-coil homology" evidence="10">
    <location>
        <begin position="241"/>
        <end position="303"/>
    </location>
</feature>
<comment type="caution">
    <text evidence="11">The sequence shown here is derived from an EMBL/GenBank/DDBJ whole genome shotgun (WGS) entry which is preliminary data.</text>
</comment>
<proteinExistence type="inferred from homology"/>
<dbReference type="Proteomes" id="UP000275385">
    <property type="component" value="Unassembled WGS sequence"/>
</dbReference>
<evidence type="ECO:0000256" key="2">
    <source>
        <dbReference type="ARBA" id="ARBA00009063"/>
    </source>
</evidence>
<evidence type="ECO:0000256" key="4">
    <source>
        <dbReference type="ARBA" id="ARBA00022692"/>
    </source>
</evidence>
<dbReference type="InterPro" id="IPR021538">
    <property type="entry name" value="Syntaxin-5_N"/>
</dbReference>
<feature type="compositionally biased region" description="Polar residues" evidence="8">
    <location>
        <begin position="201"/>
        <end position="216"/>
    </location>
</feature>
<dbReference type="OrthoDB" id="421009at2759"/>
<organism evidence="11 12">
    <name type="scientific">Coniochaeta pulveracea</name>
    <dbReference type="NCBI Taxonomy" id="177199"/>
    <lineage>
        <taxon>Eukaryota</taxon>
        <taxon>Fungi</taxon>
        <taxon>Dikarya</taxon>
        <taxon>Ascomycota</taxon>
        <taxon>Pezizomycotina</taxon>
        <taxon>Sordariomycetes</taxon>
        <taxon>Sordariomycetidae</taxon>
        <taxon>Coniochaetales</taxon>
        <taxon>Coniochaetaceae</taxon>
        <taxon>Coniochaeta</taxon>
    </lineage>
</organism>
<dbReference type="PANTHER" id="PTHR19957">
    <property type="entry name" value="SYNTAXIN"/>
    <property type="match status" value="1"/>
</dbReference>
<dbReference type="SMART" id="SM00397">
    <property type="entry name" value="t_SNARE"/>
    <property type="match status" value="1"/>
</dbReference>
<evidence type="ECO:0000256" key="7">
    <source>
        <dbReference type="ARBA" id="ARBA00023136"/>
    </source>
</evidence>
<accession>A0A420YJ63</accession>
<dbReference type="STRING" id="177199.A0A420YJ63"/>
<protein>
    <submittedName>
        <fullName evidence="11">Cis-Golgi t-SNARE syntaxin</fullName>
    </submittedName>
</protein>
<evidence type="ECO:0000313" key="12">
    <source>
        <dbReference type="Proteomes" id="UP000275385"/>
    </source>
</evidence>
<dbReference type="InterPro" id="IPR045242">
    <property type="entry name" value="Syntaxin"/>
</dbReference>
<evidence type="ECO:0000256" key="9">
    <source>
        <dbReference type="SAM" id="Phobius"/>
    </source>
</evidence>
<feature type="region of interest" description="Disordered" evidence="8">
    <location>
        <begin position="187"/>
        <end position="216"/>
    </location>
</feature>
<evidence type="ECO:0000256" key="1">
    <source>
        <dbReference type="ARBA" id="ARBA00004211"/>
    </source>
</evidence>
<evidence type="ECO:0000256" key="3">
    <source>
        <dbReference type="ARBA" id="ARBA00022448"/>
    </source>
</evidence>
<keyword evidence="6" id="KW-0175">Coiled coil</keyword>
<dbReference type="Pfam" id="PF11416">
    <property type="entry name" value="Syntaxin-5_N"/>
    <property type="match status" value="1"/>
</dbReference>
<name>A0A420YJ63_9PEZI</name>
<dbReference type="GO" id="GO:0000149">
    <property type="term" value="F:SNARE binding"/>
    <property type="evidence" value="ECO:0007669"/>
    <property type="project" value="TreeGrafter"/>
</dbReference>
<keyword evidence="3" id="KW-0813">Transport</keyword>
<dbReference type="InterPro" id="IPR010989">
    <property type="entry name" value="SNARE"/>
</dbReference>
<reference evidence="11 12" key="1">
    <citation type="submission" date="2018-08" db="EMBL/GenBank/DDBJ databases">
        <title>Draft genome of the lignicolous fungus Coniochaeta pulveracea.</title>
        <authorList>
            <person name="Borstlap C.J."/>
            <person name="De Witt R.N."/>
            <person name="Botha A."/>
            <person name="Volschenk H."/>
        </authorList>
    </citation>
    <scope>NUCLEOTIDE SEQUENCE [LARGE SCALE GENOMIC DNA]</scope>
    <source>
        <strain evidence="11 12">CAB683</strain>
    </source>
</reference>
<keyword evidence="7 9" id="KW-0472">Membrane</keyword>
<dbReference type="CDD" id="cd15844">
    <property type="entry name" value="SNARE_syntaxin5"/>
    <property type="match status" value="1"/>
</dbReference>
<sequence length="333" mass="37374">MPPASIQDRTAEFRAIISDVNKRQLNSKARLQRQHFGTSTKQDGSLQGGIRQRSAFAQQTSTIAKGIANTMAKLERLRQLAMRKTMFDDRGVEIEELTFVIKQDLAGLTQALNQLREASQKEHPKAWVKGKHAPVDQEGEHGKNVVVMLGGRLENMTNSLKGVLQTRMNNMLSSKARTEKFVSNVSQYSQGLLDPGRSDSPLYNNNNSTANRTAQQDTLSLEPAGTSETQLLMMEEAQVNNPYIQQRGQAIEMIERTMNDLGSMFGQLAQMVQEQGEQISRIDDNVEAVTENVEGAQRELLRYWNRVSGNRMLIAKMFGVLMIFFLLWVLIAG</sequence>
<dbReference type="GO" id="GO:0006888">
    <property type="term" value="P:endoplasmic reticulum to Golgi vesicle-mediated transport"/>
    <property type="evidence" value="ECO:0007669"/>
    <property type="project" value="TreeGrafter"/>
</dbReference>
<dbReference type="GO" id="GO:0006906">
    <property type="term" value="P:vesicle fusion"/>
    <property type="evidence" value="ECO:0007669"/>
    <property type="project" value="TreeGrafter"/>
</dbReference>
<dbReference type="AlphaFoldDB" id="A0A420YJ63"/>
<dbReference type="GO" id="GO:0048278">
    <property type="term" value="P:vesicle docking"/>
    <property type="evidence" value="ECO:0007669"/>
    <property type="project" value="TreeGrafter"/>
</dbReference>